<evidence type="ECO:0000259" key="2">
    <source>
        <dbReference type="SMART" id="SM00382"/>
    </source>
</evidence>
<dbReference type="AlphaFoldDB" id="A0A9X0WCI1"/>
<gene>
    <name evidence="3" type="ORF">CKO42_22050</name>
</gene>
<dbReference type="PANTHER" id="PTHR23074">
    <property type="entry name" value="AAA DOMAIN-CONTAINING"/>
    <property type="match status" value="1"/>
</dbReference>
<dbReference type="GO" id="GO:0005524">
    <property type="term" value="F:ATP binding"/>
    <property type="evidence" value="ECO:0007669"/>
    <property type="project" value="InterPro"/>
</dbReference>
<accession>A0A9X0WCI1</accession>
<evidence type="ECO:0000313" key="4">
    <source>
        <dbReference type="Proteomes" id="UP001138768"/>
    </source>
</evidence>
<dbReference type="Pfam" id="PF00004">
    <property type="entry name" value="AAA"/>
    <property type="match status" value="1"/>
</dbReference>
<comment type="caution">
    <text evidence="3">The sequence shown here is derived from an EMBL/GenBank/DDBJ whole genome shotgun (WGS) entry which is preliminary data.</text>
</comment>
<reference evidence="3 4" key="1">
    <citation type="journal article" date="2020" name="Microorganisms">
        <title>Osmotic Adaptation and Compatible Solute Biosynthesis of Phototrophic Bacteria as Revealed from Genome Analyses.</title>
        <authorList>
            <person name="Imhoff J.F."/>
            <person name="Rahn T."/>
            <person name="Kunzel S."/>
            <person name="Keller A."/>
            <person name="Neulinger S.C."/>
        </authorList>
    </citation>
    <scope>NUCLEOTIDE SEQUENCE [LARGE SCALE GENOMIC DNA]</scope>
    <source>
        <strain evidence="3 4">DSM 25653</strain>
    </source>
</reference>
<name>A0A9X0WCI1_9GAMM</name>
<dbReference type="InterPro" id="IPR050304">
    <property type="entry name" value="MT-severing_AAA_ATPase"/>
</dbReference>
<feature type="domain" description="AAA+ ATPase" evidence="2">
    <location>
        <begin position="144"/>
        <end position="273"/>
    </location>
</feature>
<comment type="similarity">
    <text evidence="1">Belongs to the AAA ATPase family.</text>
</comment>
<proteinExistence type="inferred from homology"/>
<dbReference type="PANTHER" id="PTHR23074:SF17">
    <property type="entry name" value="FIDGETIN-LIKE PROTEIN 1"/>
    <property type="match status" value="1"/>
</dbReference>
<dbReference type="EMBL" id="NRRY01000057">
    <property type="protein sequence ID" value="MBK1621055.1"/>
    <property type="molecule type" value="Genomic_DNA"/>
</dbReference>
<dbReference type="InterPro" id="IPR003593">
    <property type="entry name" value="AAA+_ATPase"/>
</dbReference>
<evidence type="ECO:0000256" key="1">
    <source>
        <dbReference type="ARBA" id="ARBA00006914"/>
    </source>
</evidence>
<organism evidence="3 4">
    <name type="scientific">Lamprobacter modestohalophilus</name>
    <dbReference type="NCBI Taxonomy" id="1064514"/>
    <lineage>
        <taxon>Bacteria</taxon>
        <taxon>Pseudomonadati</taxon>
        <taxon>Pseudomonadota</taxon>
        <taxon>Gammaproteobacteria</taxon>
        <taxon>Chromatiales</taxon>
        <taxon>Chromatiaceae</taxon>
        <taxon>Lamprobacter</taxon>
    </lineage>
</organism>
<dbReference type="SUPFAM" id="SSF52540">
    <property type="entry name" value="P-loop containing nucleoside triphosphate hydrolases"/>
    <property type="match status" value="2"/>
</dbReference>
<dbReference type="CDD" id="cd19481">
    <property type="entry name" value="RecA-like_protease"/>
    <property type="match status" value="1"/>
</dbReference>
<protein>
    <recommendedName>
        <fullName evidence="2">AAA+ ATPase domain-containing protein</fullName>
    </recommendedName>
</protein>
<keyword evidence="4" id="KW-1185">Reference proteome</keyword>
<dbReference type="SMART" id="SM00382">
    <property type="entry name" value="AAA"/>
    <property type="match status" value="1"/>
</dbReference>
<dbReference type="InterPro" id="IPR003959">
    <property type="entry name" value="ATPase_AAA_core"/>
</dbReference>
<dbReference type="InterPro" id="IPR027417">
    <property type="entry name" value="P-loop_NTPase"/>
</dbReference>
<evidence type="ECO:0000313" key="3">
    <source>
        <dbReference type="EMBL" id="MBK1621055.1"/>
    </source>
</evidence>
<dbReference type="Proteomes" id="UP001138768">
    <property type="component" value="Unassembled WGS sequence"/>
</dbReference>
<dbReference type="GO" id="GO:0016887">
    <property type="term" value="F:ATP hydrolysis activity"/>
    <property type="evidence" value="ECO:0007669"/>
    <property type="project" value="InterPro"/>
</dbReference>
<dbReference type="Gene3D" id="3.40.50.300">
    <property type="entry name" value="P-loop containing nucleotide triphosphate hydrolases"/>
    <property type="match status" value="1"/>
</dbReference>
<sequence length="352" mass="39241">MILSCWCCCCRCSTSSDIEAMDPAFLRRFLLPVPFHTPPRSVRRQMAERHLGTLGVSASLLDQLAQDEQLTPAQFGAAGQLVKIRNDSDPDTVATHSISAQRTLLHGAPAPRQRRPATAFDPALLNLAGEWQPGQLLKALQRSGRGSLCFYGPPGTGKTQFAEVLAEALDRELIARQASELISPYVGQTEQNLARLFQSTDPERSVLLLDEVDSFLTDRGQARHSWERTQVNELLQQLERYPGIFIAATNRMQGLDQAALRRFDFKLHFRALSPAQRRVLFAREVYGDAEAQIATLIGRHLDQLELLTAGDVANVCRQRALLGEDFGTEPELFLRRLIQECRLKGGEQVRAA</sequence>